<dbReference type="EMBL" id="JAGKQM010000012">
    <property type="protein sequence ID" value="KAH0899897.1"/>
    <property type="molecule type" value="Genomic_DNA"/>
</dbReference>
<accession>A0ABQ8B533</accession>
<feature type="region of interest" description="Disordered" evidence="1">
    <location>
        <begin position="118"/>
        <end position="148"/>
    </location>
</feature>
<comment type="caution">
    <text evidence="2">The sequence shown here is derived from an EMBL/GenBank/DDBJ whole genome shotgun (WGS) entry which is preliminary data.</text>
</comment>
<sequence>MFDLKSGSSRTQWEQRLSWFQIVCLSVAKKYFHGLDIQEFSNGMGCNMFCCVIRKKEISINCSYCEWLDEEEVNAGGGETMFAVMEMKRTNDWVDGSKREKIAAAIFGLGATLKKMKHKGHRRGVGKEEGGQEEEEEEGDDGGNEEGGCMFSAFISMIAEAFEE</sequence>
<name>A0ABQ8B533_BRANA</name>
<protein>
    <submittedName>
        <fullName evidence="2">Uncharacterized protein</fullName>
    </submittedName>
</protein>
<evidence type="ECO:0000313" key="3">
    <source>
        <dbReference type="Proteomes" id="UP000824890"/>
    </source>
</evidence>
<proteinExistence type="predicted"/>
<evidence type="ECO:0000313" key="2">
    <source>
        <dbReference type="EMBL" id="KAH0899897.1"/>
    </source>
</evidence>
<gene>
    <name evidence="2" type="ORF">HID58_049465</name>
</gene>
<keyword evidence="3" id="KW-1185">Reference proteome</keyword>
<evidence type="ECO:0000256" key="1">
    <source>
        <dbReference type="SAM" id="MobiDB-lite"/>
    </source>
</evidence>
<reference evidence="2 3" key="1">
    <citation type="submission" date="2021-05" db="EMBL/GenBank/DDBJ databases">
        <title>Genome Assembly of Synthetic Allotetraploid Brassica napus Reveals Homoeologous Exchanges between Subgenomes.</title>
        <authorList>
            <person name="Davis J.T."/>
        </authorList>
    </citation>
    <scope>NUCLEOTIDE SEQUENCE [LARGE SCALE GENOMIC DNA]</scope>
    <source>
        <strain evidence="3">cv. Da-Ae</strain>
        <tissue evidence="2">Seedling</tissue>
    </source>
</reference>
<dbReference type="Proteomes" id="UP000824890">
    <property type="component" value="Unassembled WGS sequence"/>
</dbReference>
<organism evidence="2 3">
    <name type="scientific">Brassica napus</name>
    <name type="common">Rape</name>
    <dbReference type="NCBI Taxonomy" id="3708"/>
    <lineage>
        <taxon>Eukaryota</taxon>
        <taxon>Viridiplantae</taxon>
        <taxon>Streptophyta</taxon>
        <taxon>Embryophyta</taxon>
        <taxon>Tracheophyta</taxon>
        <taxon>Spermatophyta</taxon>
        <taxon>Magnoliopsida</taxon>
        <taxon>eudicotyledons</taxon>
        <taxon>Gunneridae</taxon>
        <taxon>Pentapetalae</taxon>
        <taxon>rosids</taxon>
        <taxon>malvids</taxon>
        <taxon>Brassicales</taxon>
        <taxon>Brassicaceae</taxon>
        <taxon>Brassiceae</taxon>
        <taxon>Brassica</taxon>
    </lineage>
</organism>
<feature type="compositionally biased region" description="Acidic residues" evidence="1">
    <location>
        <begin position="131"/>
        <end position="144"/>
    </location>
</feature>